<keyword evidence="3 6" id="KW-0732">Signal</keyword>
<evidence type="ECO:0000313" key="10">
    <source>
        <dbReference type="Proteomes" id="UP000316167"/>
    </source>
</evidence>
<evidence type="ECO:0000256" key="3">
    <source>
        <dbReference type="ARBA" id="ARBA00022729"/>
    </source>
</evidence>
<feature type="domain" description="RagB/SusD" evidence="7">
    <location>
        <begin position="289"/>
        <end position="502"/>
    </location>
</feature>
<dbReference type="RefSeq" id="WP_158637277.1">
    <property type="nucleotide sequence ID" value="NZ_VLLE01000002.1"/>
</dbReference>
<proteinExistence type="inferred from homology"/>
<evidence type="ECO:0000256" key="1">
    <source>
        <dbReference type="ARBA" id="ARBA00004442"/>
    </source>
</evidence>
<evidence type="ECO:0000259" key="8">
    <source>
        <dbReference type="Pfam" id="PF14322"/>
    </source>
</evidence>
<sequence length="616" mass="68015">MKQIKYTGSFILAAILLLSTTLSSCKKDAEFFDIKDPQGIDSRIWEDEGAVGLFLNRTYGLIIPQWPAPGTAPGNIHITSDEMNGGNTGFLYGTLVENSVTDLGTGNGITTNRYFDIRRCNLALEGIDSSKAISDATKRSLKGQFYFLRAYVYFRMVSLYGGIPLVLKVQELTNEGIPTTPRSKTSECIAAIVRDFDSAAANLPATWPAAEAGRITRGTALAMKGKTLLYWASPQFNPTNIASRWEDAYQANKTAYDQCIADGYGLIARYADIFLTEDHREVMIVRKYTTTRDWGTNIEAITRPSSESPSGSGSFQPTWNLVQAYTMADGLPITHASSGYNANQFWQNRDPRFDATIAYNGALWALSGKATRRQWQYNGVIDETSSSIVTGFYNRRFCNTTLTPTQAQYVSSTGGGSGMDWVEMRFAEVILNLAECANETGRLAEAKNYVRTIRQRAGIAAGSFDYGLSIATDAASMRNLLLNERQIEFAMEGKRYADLRRTRNLSLIAARQSYKLAPKSPYFAGALPGSGPVAGRIYLDVPNALGQRPRDTVNINNLASYTTVFTVPGTVASIEGSNVISIPSKYYFYALPNWFSQNFFIEQTQGWVNGTFDPLQ</sequence>
<dbReference type="Pfam" id="PF07980">
    <property type="entry name" value="SusD_RagB"/>
    <property type="match status" value="1"/>
</dbReference>
<keyword evidence="10" id="KW-1185">Reference proteome</keyword>
<name>A0A562SV67_9BACT</name>
<dbReference type="OrthoDB" id="5694214at2"/>
<dbReference type="PROSITE" id="PS51257">
    <property type="entry name" value="PROKAR_LIPOPROTEIN"/>
    <property type="match status" value="1"/>
</dbReference>
<evidence type="ECO:0000256" key="6">
    <source>
        <dbReference type="SAM" id="SignalP"/>
    </source>
</evidence>
<comment type="subcellular location">
    <subcellularLocation>
        <location evidence="1">Cell outer membrane</location>
    </subcellularLocation>
</comment>
<evidence type="ECO:0000256" key="4">
    <source>
        <dbReference type="ARBA" id="ARBA00023136"/>
    </source>
</evidence>
<comment type="similarity">
    <text evidence="2">Belongs to the SusD family.</text>
</comment>
<accession>A0A562SV67</accession>
<dbReference type="AlphaFoldDB" id="A0A562SV67"/>
<comment type="caution">
    <text evidence="9">The sequence shown here is derived from an EMBL/GenBank/DDBJ whole genome shotgun (WGS) entry which is preliminary data.</text>
</comment>
<protein>
    <submittedName>
        <fullName evidence="9">Putative outer membrane starch-binding protein</fullName>
    </submittedName>
</protein>
<dbReference type="InterPro" id="IPR033985">
    <property type="entry name" value="SusD-like_N"/>
</dbReference>
<reference evidence="9 10" key="1">
    <citation type="journal article" date="2015" name="Stand. Genomic Sci.">
        <title>Genomic Encyclopedia of Bacterial and Archaeal Type Strains, Phase III: the genomes of soil and plant-associated and newly described type strains.</title>
        <authorList>
            <person name="Whitman W.B."/>
            <person name="Woyke T."/>
            <person name="Klenk H.P."/>
            <person name="Zhou Y."/>
            <person name="Lilburn T.G."/>
            <person name="Beck B.J."/>
            <person name="De Vos P."/>
            <person name="Vandamme P."/>
            <person name="Eisen J.A."/>
            <person name="Garrity G."/>
            <person name="Hugenholtz P."/>
            <person name="Kyrpides N.C."/>
        </authorList>
    </citation>
    <scope>NUCLEOTIDE SEQUENCE [LARGE SCALE GENOMIC DNA]</scope>
    <source>
        <strain evidence="9 10">CGMCC 1.7271</strain>
    </source>
</reference>
<evidence type="ECO:0000259" key="7">
    <source>
        <dbReference type="Pfam" id="PF07980"/>
    </source>
</evidence>
<feature type="chain" id="PRO_5022095593" evidence="6">
    <location>
        <begin position="25"/>
        <end position="616"/>
    </location>
</feature>
<feature type="signal peptide" evidence="6">
    <location>
        <begin position="1"/>
        <end position="24"/>
    </location>
</feature>
<dbReference type="InterPro" id="IPR011990">
    <property type="entry name" value="TPR-like_helical_dom_sf"/>
</dbReference>
<evidence type="ECO:0000313" key="9">
    <source>
        <dbReference type="EMBL" id="TWI85142.1"/>
    </source>
</evidence>
<dbReference type="Proteomes" id="UP000316167">
    <property type="component" value="Unassembled WGS sequence"/>
</dbReference>
<dbReference type="SUPFAM" id="SSF48452">
    <property type="entry name" value="TPR-like"/>
    <property type="match status" value="1"/>
</dbReference>
<keyword evidence="4" id="KW-0472">Membrane</keyword>
<dbReference type="GO" id="GO:0009279">
    <property type="term" value="C:cell outer membrane"/>
    <property type="evidence" value="ECO:0007669"/>
    <property type="project" value="UniProtKB-SubCell"/>
</dbReference>
<keyword evidence="5" id="KW-0998">Cell outer membrane</keyword>
<gene>
    <name evidence="9" type="ORF">IQ13_0299</name>
</gene>
<dbReference type="InterPro" id="IPR012944">
    <property type="entry name" value="SusD_RagB_dom"/>
</dbReference>
<dbReference type="Gene3D" id="1.25.40.390">
    <property type="match status" value="1"/>
</dbReference>
<evidence type="ECO:0000256" key="5">
    <source>
        <dbReference type="ARBA" id="ARBA00023237"/>
    </source>
</evidence>
<dbReference type="EMBL" id="VLLE01000002">
    <property type="protein sequence ID" value="TWI85142.1"/>
    <property type="molecule type" value="Genomic_DNA"/>
</dbReference>
<evidence type="ECO:0000256" key="2">
    <source>
        <dbReference type="ARBA" id="ARBA00006275"/>
    </source>
</evidence>
<dbReference type="Pfam" id="PF14322">
    <property type="entry name" value="SusD-like_3"/>
    <property type="match status" value="1"/>
</dbReference>
<feature type="domain" description="SusD-like N-terminal" evidence="8">
    <location>
        <begin position="112"/>
        <end position="223"/>
    </location>
</feature>
<organism evidence="9 10">
    <name type="scientific">Lacibacter cauensis</name>
    <dbReference type="NCBI Taxonomy" id="510947"/>
    <lineage>
        <taxon>Bacteria</taxon>
        <taxon>Pseudomonadati</taxon>
        <taxon>Bacteroidota</taxon>
        <taxon>Chitinophagia</taxon>
        <taxon>Chitinophagales</taxon>
        <taxon>Chitinophagaceae</taxon>
        <taxon>Lacibacter</taxon>
    </lineage>
</organism>